<dbReference type="Proteomes" id="UP000004169">
    <property type="component" value="Unassembled WGS sequence"/>
</dbReference>
<dbReference type="PANTHER" id="PTHR43781:SF1">
    <property type="entry name" value="SACCHAROPINE DEHYDROGENASE"/>
    <property type="match status" value="1"/>
</dbReference>
<sequence length="366" mass="38208">MIGVVGGYGDVGAVAAHHLAGLGLGQLRIGGRDIAAAARLAESLSGAEAAQVDAGDEAELDRFAANCRIVLNCAGPGRTIGDRVARAARRAGADYVDVGGDEALAARLDPTALRREGRVAVLSAGVQPGLTGLLPRWAARRGWSRIDGLTSYFGLRDVFTTVAAMDYLQAVTEGAGRSGLVWRNGCHPATTVWQRNAVVPLFPTPSTSLAYLTPEAERLARWLRLERGTWYSVLCGPRITGALAQAPGLAPEAGARLLREASQFDLSGQPRFVLHLLQLDGLCQGRQATRTTVLRGSGNAALTGVMAALTVAAVARDAVPPGSHFAAEILDPDATIDRLVLSGAVDFLTETDGPISALADCEECTL</sequence>
<protein>
    <recommendedName>
        <fullName evidence="1">Saccharopine dehydrogenase NADP binding domain-containing protein</fullName>
    </recommendedName>
</protein>
<comment type="caution">
    <text evidence="2">The sequence shown here is derived from an EMBL/GenBank/DDBJ whole genome shotgun (WGS) entry which is preliminary data.</text>
</comment>
<dbReference type="STRING" id="1150626.PHAMO_270043"/>
<accession>H8FS64</accession>
<dbReference type="Pfam" id="PF03435">
    <property type="entry name" value="Sacchrp_dh_NADP"/>
    <property type="match status" value="1"/>
</dbReference>
<keyword evidence="3" id="KW-1185">Reference proteome</keyword>
<dbReference type="PANTHER" id="PTHR43781">
    <property type="entry name" value="SACCHAROPINE DEHYDROGENASE"/>
    <property type="match status" value="1"/>
</dbReference>
<organism evidence="2 3">
    <name type="scientific">Magnetospirillum molischianum DSM 120</name>
    <dbReference type="NCBI Taxonomy" id="1150626"/>
    <lineage>
        <taxon>Bacteria</taxon>
        <taxon>Pseudomonadati</taxon>
        <taxon>Pseudomonadota</taxon>
        <taxon>Alphaproteobacteria</taxon>
        <taxon>Rhodospirillales</taxon>
        <taxon>Rhodospirillaceae</taxon>
        <taxon>Magnetospirillum</taxon>
    </lineage>
</organism>
<evidence type="ECO:0000259" key="1">
    <source>
        <dbReference type="Pfam" id="PF03435"/>
    </source>
</evidence>
<evidence type="ECO:0000313" key="3">
    <source>
        <dbReference type="Proteomes" id="UP000004169"/>
    </source>
</evidence>
<feature type="domain" description="Saccharopine dehydrogenase NADP binding" evidence="1">
    <location>
        <begin position="4"/>
        <end position="100"/>
    </location>
</feature>
<reference evidence="2 3" key="1">
    <citation type="journal article" date="2012" name="J. Bacteriol.">
        <title>Draft Genome Sequence of the Purple Photosynthetic Bacterium Phaeospirillum molischianum DSM120, a Particularly Versatile Bacterium.</title>
        <authorList>
            <person name="Duquesne K."/>
            <person name="Prima V."/>
            <person name="Ji B."/>
            <person name="Rouy Z."/>
            <person name="Medigue C."/>
            <person name="Talla E."/>
            <person name="Sturgis J.N."/>
        </authorList>
    </citation>
    <scope>NUCLEOTIDE SEQUENCE [LARGE SCALE GENOMIC DNA]</scope>
    <source>
        <strain evidence="3">DSM120</strain>
    </source>
</reference>
<dbReference type="eggNOG" id="COG1748">
    <property type="taxonomic scope" value="Bacteria"/>
</dbReference>
<dbReference type="InterPro" id="IPR036291">
    <property type="entry name" value="NAD(P)-bd_dom_sf"/>
</dbReference>
<dbReference type="OrthoDB" id="8477818at2"/>
<gene>
    <name evidence="2" type="ORF">PHAMO_270043</name>
</gene>
<name>H8FS64_MAGML</name>
<dbReference type="InterPro" id="IPR005097">
    <property type="entry name" value="Sacchrp_dh_NADP-bd"/>
</dbReference>
<dbReference type="EMBL" id="CAHP01000020">
    <property type="protein sequence ID" value="CCG41202.1"/>
    <property type="molecule type" value="Genomic_DNA"/>
</dbReference>
<proteinExistence type="predicted"/>
<dbReference type="RefSeq" id="WP_002728102.1">
    <property type="nucleotide sequence ID" value="NZ_CAHP01000020.1"/>
</dbReference>
<dbReference type="SUPFAM" id="SSF51735">
    <property type="entry name" value="NAD(P)-binding Rossmann-fold domains"/>
    <property type="match status" value="1"/>
</dbReference>
<evidence type="ECO:0000313" key="2">
    <source>
        <dbReference type="EMBL" id="CCG41202.1"/>
    </source>
</evidence>
<dbReference type="Gene3D" id="3.40.50.720">
    <property type="entry name" value="NAD(P)-binding Rossmann-like Domain"/>
    <property type="match status" value="1"/>
</dbReference>
<dbReference type="AlphaFoldDB" id="H8FS64"/>